<evidence type="ECO:0000256" key="3">
    <source>
        <dbReference type="ARBA" id="ARBA00022723"/>
    </source>
</evidence>
<evidence type="ECO:0000256" key="2">
    <source>
        <dbReference type="ARBA" id="ARBA00005802"/>
    </source>
</evidence>
<keyword evidence="3 5" id="KW-0479">Metal-binding</keyword>
<proteinExistence type="inferred from homology"/>
<comment type="function">
    <text evidence="1 5">Metallothioneins have a high content of cysteine residues that bind various heavy metals.</text>
</comment>
<accession>A0A7J6DYV6</accession>
<protein>
    <recommendedName>
        <fullName evidence="5">Metallothionein-like protein</fullName>
    </recommendedName>
</protein>
<gene>
    <name evidence="8" type="ORF">F8388_005470</name>
    <name evidence="6" type="ORF">G4B88_006826</name>
    <name evidence="7" type="ORF">G4B88_009481</name>
</gene>
<dbReference type="Pfam" id="PF01439">
    <property type="entry name" value="Metallothio_2"/>
    <property type="match status" value="1"/>
</dbReference>
<dbReference type="AlphaFoldDB" id="A0A7J6DYV6"/>
<evidence type="ECO:0000313" key="7">
    <source>
        <dbReference type="EMBL" id="KAF4362201.1"/>
    </source>
</evidence>
<evidence type="ECO:0000313" key="8">
    <source>
        <dbReference type="EMBL" id="KAF4387853.1"/>
    </source>
</evidence>
<dbReference type="PANTHER" id="PTHR33543:SF37">
    <property type="entry name" value="METALLOTHIONEIN-LIKE PROTEIN 4B"/>
    <property type="match status" value="1"/>
</dbReference>
<dbReference type="PANTHER" id="PTHR33543">
    <property type="entry name" value="METALLOTHIONEIN-LIKE PROTEIN 2A"/>
    <property type="match status" value="1"/>
</dbReference>
<keyword evidence="4 5" id="KW-0480">Metal-thiolate cluster</keyword>
<dbReference type="Proteomes" id="UP000583929">
    <property type="component" value="Unassembled WGS sequence"/>
</dbReference>
<dbReference type="EMBL" id="JAATIP010000037">
    <property type="protein sequence ID" value="KAF4387853.1"/>
    <property type="molecule type" value="Genomic_DNA"/>
</dbReference>
<evidence type="ECO:0000256" key="5">
    <source>
        <dbReference type="RuleBase" id="RU369052"/>
    </source>
</evidence>
<evidence type="ECO:0000256" key="1">
    <source>
        <dbReference type="ARBA" id="ARBA00002568"/>
    </source>
</evidence>
<organism evidence="6 10">
    <name type="scientific">Cannabis sativa</name>
    <name type="common">Hemp</name>
    <name type="synonym">Marijuana</name>
    <dbReference type="NCBI Taxonomy" id="3483"/>
    <lineage>
        <taxon>Eukaryota</taxon>
        <taxon>Viridiplantae</taxon>
        <taxon>Streptophyta</taxon>
        <taxon>Embryophyta</taxon>
        <taxon>Tracheophyta</taxon>
        <taxon>Spermatophyta</taxon>
        <taxon>Magnoliopsida</taxon>
        <taxon>eudicotyledons</taxon>
        <taxon>Gunneridae</taxon>
        <taxon>Pentapetalae</taxon>
        <taxon>rosids</taxon>
        <taxon>fabids</taxon>
        <taxon>Rosales</taxon>
        <taxon>Cannabaceae</taxon>
        <taxon>Cannabis</taxon>
    </lineage>
</organism>
<name>A0A7J6DYV6_CANSA</name>
<evidence type="ECO:0000256" key="4">
    <source>
        <dbReference type="ARBA" id="ARBA00022851"/>
    </source>
</evidence>
<evidence type="ECO:0000313" key="10">
    <source>
        <dbReference type="Proteomes" id="UP000583929"/>
    </source>
</evidence>
<keyword evidence="10" id="KW-1185">Reference proteome</keyword>
<dbReference type="GO" id="GO:0046872">
    <property type="term" value="F:metal ion binding"/>
    <property type="evidence" value="ECO:0007669"/>
    <property type="project" value="UniProtKB-UniRule"/>
</dbReference>
<dbReference type="InterPro" id="IPR000347">
    <property type="entry name" value="Metalthion_15p"/>
</dbReference>
<comment type="caution">
    <text evidence="6">The sequence shown here is derived from an EMBL/GenBank/DDBJ whole genome shotgun (WGS) entry which is preliminary data.</text>
</comment>
<dbReference type="OrthoDB" id="1193467at2759"/>
<evidence type="ECO:0000313" key="9">
    <source>
        <dbReference type="Proteomes" id="UP000525078"/>
    </source>
</evidence>
<sequence>MSCCSGKCGCGSACSCGSGCTGCGKYPDLGILETTTSVSLITGIAPAKAYYVDSEMSYGAENDGCNCGSSCKCGSDCKCGK</sequence>
<comment type="similarity">
    <text evidence="2 5">Belongs to the metallothionein superfamily. Type 15 family.</text>
</comment>
<reference evidence="9 10" key="1">
    <citation type="journal article" date="2020" name="bioRxiv">
        <title>Sequence and annotation of 42 cannabis genomes reveals extensive copy number variation in cannabinoid synthesis and pathogen resistance genes.</title>
        <authorList>
            <person name="Mckernan K.J."/>
            <person name="Helbert Y."/>
            <person name="Kane L.T."/>
            <person name="Ebling H."/>
            <person name="Zhang L."/>
            <person name="Liu B."/>
            <person name="Eaton Z."/>
            <person name="Mclaughlin S."/>
            <person name="Kingan S."/>
            <person name="Baybayan P."/>
            <person name="Concepcion G."/>
            <person name="Jordan M."/>
            <person name="Riva A."/>
            <person name="Barbazuk W."/>
            <person name="Harkins T."/>
        </authorList>
    </citation>
    <scope>NUCLEOTIDE SEQUENCE [LARGE SCALE GENOMIC DNA]</scope>
    <source>
        <strain evidence="9 10">cv. Jamaican Lion 4</strain>
        <strain evidence="6">Father</strain>
        <strain evidence="8">Mother</strain>
        <tissue evidence="6">Leaf</tissue>
    </source>
</reference>
<dbReference type="EMBL" id="JAATIQ010000316">
    <property type="protein sequence ID" value="KAF4362201.1"/>
    <property type="molecule type" value="Genomic_DNA"/>
</dbReference>
<dbReference type="EMBL" id="JAATIQ010000590">
    <property type="protein sequence ID" value="KAF4350649.1"/>
    <property type="molecule type" value="Genomic_DNA"/>
</dbReference>
<dbReference type="Proteomes" id="UP000525078">
    <property type="component" value="Unassembled WGS sequence"/>
</dbReference>
<evidence type="ECO:0000313" key="6">
    <source>
        <dbReference type="EMBL" id="KAF4350649.1"/>
    </source>
</evidence>